<reference evidence="2" key="2">
    <citation type="submission" date="2025-09" db="UniProtKB">
        <authorList>
            <consortium name="Ensembl"/>
        </authorList>
    </citation>
    <scope>IDENTIFICATION</scope>
</reference>
<dbReference type="Ensembl" id="ENSEBUT00000015797.1">
    <property type="protein sequence ID" value="ENSEBUP00000015221.1"/>
    <property type="gene ID" value="ENSEBUG00000009586.1"/>
</dbReference>
<dbReference type="PANTHER" id="PTHR14974:SF3">
    <property type="entry name" value="SIMILAR TO RIKEN CDNA 1700025G04 GENE"/>
    <property type="match status" value="1"/>
</dbReference>
<dbReference type="AlphaFoldDB" id="A0A8C4WW68"/>
<evidence type="ECO:0000256" key="1">
    <source>
        <dbReference type="SAM" id="MobiDB-lite"/>
    </source>
</evidence>
<sequence>MGYLVSSGVIGLRERRALVSDSFYIEEGECGEGSDAGQRGEAAVGGGQMRLPAMGCASSKKQQSISPSDDDEKNQQNGNAYGDTKKADGVGSHGADAAAGSAPNRLFGFEGPEKMVLRSADGNMIFGAIKSINRESPNAIHGARANLHLSESQIEFFRMLDEKIERGRDYCSDDDEVT</sequence>
<feature type="compositionally biased region" description="Low complexity" evidence="1">
    <location>
        <begin position="89"/>
        <end position="102"/>
    </location>
</feature>
<reference evidence="2" key="1">
    <citation type="submission" date="2025-08" db="UniProtKB">
        <authorList>
            <consortium name="Ensembl"/>
        </authorList>
    </citation>
    <scope>IDENTIFICATION</scope>
</reference>
<keyword evidence="3" id="KW-1185">Reference proteome</keyword>
<feature type="region of interest" description="Disordered" evidence="1">
    <location>
        <begin position="49"/>
        <end position="105"/>
    </location>
</feature>
<protein>
    <submittedName>
        <fullName evidence="2">Uncharacterized protein</fullName>
    </submittedName>
</protein>
<dbReference type="Pfam" id="PF15389">
    <property type="entry name" value="DUF4612"/>
    <property type="match status" value="1"/>
</dbReference>
<dbReference type="PANTHER" id="PTHR14974">
    <property type="entry name" value="SIMILAR TO RIKEN CDNA 1700025G04 GENE"/>
    <property type="match status" value="1"/>
</dbReference>
<evidence type="ECO:0000313" key="3">
    <source>
        <dbReference type="Proteomes" id="UP000694388"/>
    </source>
</evidence>
<organism evidence="2 3">
    <name type="scientific">Eptatretus burgeri</name>
    <name type="common">Inshore hagfish</name>
    <dbReference type="NCBI Taxonomy" id="7764"/>
    <lineage>
        <taxon>Eukaryota</taxon>
        <taxon>Metazoa</taxon>
        <taxon>Chordata</taxon>
        <taxon>Craniata</taxon>
        <taxon>Vertebrata</taxon>
        <taxon>Cyclostomata</taxon>
        <taxon>Myxini</taxon>
        <taxon>Myxiniformes</taxon>
        <taxon>Myxinidae</taxon>
        <taxon>Eptatretinae</taxon>
        <taxon>Eptatretus</taxon>
    </lineage>
</organism>
<dbReference type="InterPro" id="IPR027967">
    <property type="entry name" value="DUF4612"/>
</dbReference>
<name>A0A8C4WW68_EPTBU</name>
<accession>A0A8C4WW68</accession>
<evidence type="ECO:0000313" key="2">
    <source>
        <dbReference type="Ensembl" id="ENSEBUP00000015221.1"/>
    </source>
</evidence>
<proteinExistence type="predicted"/>
<dbReference type="Proteomes" id="UP000694388">
    <property type="component" value="Unplaced"/>
</dbReference>